<dbReference type="EMBL" id="HG934468">
    <property type="protein sequence ID" value="CDN31235.1"/>
    <property type="molecule type" value="Genomic_DNA"/>
</dbReference>
<keyword evidence="3" id="KW-1185">Reference proteome</keyword>
<gene>
    <name evidence="2" type="ORF">BN938_1140</name>
</gene>
<dbReference type="AlphaFoldDB" id="A0A060R7K0"/>
<proteinExistence type="predicted"/>
<organism evidence="2 3">
    <name type="scientific">Mucinivorans hirudinis</name>
    <dbReference type="NCBI Taxonomy" id="1433126"/>
    <lineage>
        <taxon>Bacteria</taxon>
        <taxon>Pseudomonadati</taxon>
        <taxon>Bacteroidota</taxon>
        <taxon>Bacteroidia</taxon>
        <taxon>Bacteroidales</taxon>
        <taxon>Rikenellaceae</taxon>
        <taxon>Mucinivorans</taxon>
    </lineage>
</organism>
<evidence type="ECO:0000313" key="3">
    <source>
        <dbReference type="Proteomes" id="UP000027616"/>
    </source>
</evidence>
<accession>A0A060R7K0</accession>
<protein>
    <recommendedName>
        <fullName evidence="1">Calcineurin-like phosphoesterase domain-containing protein</fullName>
    </recommendedName>
</protein>
<dbReference type="Pfam" id="PF00149">
    <property type="entry name" value="Metallophos"/>
    <property type="match status" value="1"/>
</dbReference>
<dbReference type="InterPro" id="IPR029052">
    <property type="entry name" value="Metallo-depent_PP-like"/>
</dbReference>
<dbReference type="Proteomes" id="UP000027616">
    <property type="component" value="Chromosome I"/>
</dbReference>
<dbReference type="Gene3D" id="3.60.21.10">
    <property type="match status" value="1"/>
</dbReference>
<reference evidence="2 3" key="1">
    <citation type="journal article" date="2015" name="Genome Announc.">
        <title>Complete Genome Sequence of the Novel Leech Symbiont Mucinivorans hirudinis M3T.</title>
        <authorList>
            <person name="Nelson M.C."/>
            <person name="Bomar L."/>
            <person name="Graf J."/>
        </authorList>
    </citation>
    <scope>NUCLEOTIDE SEQUENCE [LARGE SCALE GENOMIC DNA]</scope>
    <source>
        <strain evidence="3">M3</strain>
    </source>
</reference>
<dbReference type="STRING" id="1433126.BN938_1140"/>
<dbReference type="InterPro" id="IPR051158">
    <property type="entry name" value="Metallophosphoesterase_sf"/>
</dbReference>
<feature type="domain" description="Calcineurin-like phosphoesterase" evidence="1">
    <location>
        <begin position="22"/>
        <end position="211"/>
    </location>
</feature>
<dbReference type="PANTHER" id="PTHR31302">
    <property type="entry name" value="TRANSMEMBRANE PROTEIN WITH METALLOPHOSPHOESTERASE DOMAIN-RELATED"/>
    <property type="match status" value="1"/>
</dbReference>
<evidence type="ECO:0000313" key="2">
    <source>
        <dbReference type="EMBL" id="CDN31235.1"/>
    </source>
</evidence>
<dbReference type="InterPro" id="IPR004843">
    <property type="entry name" value="Calcineurin-like_PHP"/>
</dbReference>
<dbReference type="PANTHER" id="PTHR31302:SF0">
    <property type="entry name" value="TRANSMEMBRANE PROTEIN WITH METALLOPHOSPHOESTERASE DOMAIN"/>
    <property type="match status" value="1"/>
</dbReference>
<dbReference type="OrthoDB" id="9816081at2"/>
<sequence length="310" mass="35335">MKRVLFILLLITVIAQAQERVRFLIFSDLHCDLIPDADIRLQQIMDKAAQEKVDFVVELGDFIFAKEGNRPLLEKTEGVELYHAMGNHDMDICTKEEYMNFVGMAAPYYSVDKGKFNLIFLDTNSFVDENGTEQDYANGNYYRSGITRERIGSKQLENLMIDPEKINLIFSHQPIVDPYSEAVVNDDVHNKLADLVSQGVKIVAFAGHTHSDNHRVVEGVNYIQINSSSYFWAGEKYADTTRYPSEVYAKYPSLKYVFPYQEPLYAIVTISDRGEIEIEGRSSKWIGTAPTQVETAHPLSNSIQSKKFSF</sequence>
<name>A0A060R7K0_9BACT</name>
<evidence type="ECO:0000259" key="1">
    <source>
        <dbReference type="Pfam" id="PF00149"/>
    </source>
</evidence>
<dbReference type="SUPFAM" id="SSF56300">
    <property type="entry name" value="Metallo-dependent phosphatases"/>
    <property type="match status" value="1"/>
</dbReference>
<dbReference type="KEGG" id="rbc:BN938_1140"/>
<dbReference type="GO" id="GO:0016787">
    <property type="term" value="F:hydrolase activity"/>
    <property type="evidence" value="ECO:0007669"/>
    <property type="project" value="InterPro"/>
</dbReference>
<dbReference type="eggNOG" id="COG1409">
    <property type="taxonomic scope" value="Bacteria"/>
</dbReference>
<dbReference type="HOGENOM" id="CLU_074803_0_0_10"/>